<feature type="binding site" evidence="4">
    <location>
        <position position="311"/>
    </location>
    <ligand>
        <name>S-adenosyl-L-methionine</name>
        <dbReference type="ChEBI" id="CHEBI:59789"/>
    </ligand>
</feature>
<dbReference type="Pfam" id="PF01938">
    <property type="entry name" value="TRAM"/>
    <property type="match status" value="1"/>
</dbReference>
<dbReference type="CDD" id="cd02440">
    <property type="entry name" value="AdoMet_MTases"/>
    <property type="match status" value="1"/>
</dbReference>
<dbReference type="PROSITE" id="PS01230">
    <property type="entry name" value="TRMA_1"/>
    <property type="match status" value="1"/>
</dbReference>
<name>A0A926HV13_9FIRM</name>
<keyword evidence="3 4" id="KW-0949">S-adenosyl-L-methionine</keyword>
<dbReference type="Gene3D" id="3.40.50.150">
    <property type="entry name" value="Vaccinia Virus protein VP39"/>
    <property type="match status" value="1"/>
</dbReference>
<dbReference type="FunFam" id="3.40.50.150:FF:000009">
    <property type="entry name" value="23S rRNA (Uracil(1939)-C(5))-methyltransferase RlmD"/>
    <property type="match status" value="1"/>
</dbReference>
<evidence type="ECO:0000256" key="2">
    <source>
        <dbReference type="ARBA" id="ARBA00022679"/>
    </source>
</evidence>
<dbReference type="RefSeq" id="WP_249300354.1">
    <property type="nucleotide sequence ID" value="NZ_JACRSP010000003.1"/>
</dbReference>
<comment type="caution">
    <text evidence="7">The sequence shown here is derived from an EMBL/GenBank/DDBJ whole genome shotgun (WGS) entry which is preliminary data.</text>
</comment>
<evidence type="ECO:0000313" key="7">
    <source>
        <dbReference type="EMBL" id="MBC8536510.1"/>
    </source>
</evidence>
<organism evidence="7 8">
    <name type="scientific">Feifania hominis</name>
    <dbReference type="NCBI Taxonomy" id="2763660"/>
    <lineage>
        <taxon>Bacteria</taxon>
        <taxon>Bacillati</taxon>
        <taxon>Bacillota</taxon>
        <taxon>Clostridia</taxon>
        <taxon>Eubacteriales</taxon>
        <taxon>Feifaniaceae</taxon>
        <taxon>Feifania</taxon>
    </lineage>
</organism>
<dbReference type="InterPro" id="IPR010280">
    <property type="entry name" value="U5_MeTrfase_fam"/>
</dbReference>
<feature type="binding site" evidence="4">
    <location>
        <position position="282"/>
    </location>
    <ligand>
        <name>S-adenosyl-L-methionine</name>
        <dbReference type="ChEBI" id="CHEBI:59789"/>
    </ligand>
</feature>
<keyword evidence="8" id="KW-1185">Reference proteome</keyword>
<keyword evidence="2 4" id="KW-0808">Transferase</keyword>
<dbReference type="PROSITE" id="PS50926">
    <property type="entry name" value="TRAM"/>
    <property type="match status" value="1"/>
</dbReference>
<dbReference type="InterPro" id="IPR002792">
    <property type="entry name" value="TRAM_dom"/>
</dbReference>
<dbReference type="PANTHER" id="PTHR11061:SF30">
    <property type="entry name" value="TRNA (URACIL(54)-C(5))-METHYLTRANSFERASE"/>
    <property type="match status" value="1"/>
</dbReference>
<dbReference type="PANTHER" id="PTHR11061">
    <property type="entry name" value="RNA M5U METHYLTRANSFERASE"/>
    <property type="match status" value="1"/>
</dbReference>
<dbReference type="GO" id="GO:0070475">
    <property type="term" value="P:rRNA base methylation"/>
    <property type="evidence" value="ECO:0007669"/>
    <property type="project" value="TreeGrafter"/>
</dbReference>
<evidence type="ECO:0000256" key="1">
    <source>
        <dbReference type="ARBA" id="ARBA00022603"/>
    </source>
</evidence>
<dbReference type="NCBIfam" id="TIGR00479">
    <property type="entry name" value="rumA"/>
    <property type="match status" value="1"/>
</dbReference>
<dbReference type="Gene3D" id="2.40.50.1070">
    <property type="match status" value="1"/>
</dbReference>
<feature type="domain" description="TRAM" evidence="6">
    <location>
        <begin position="1"/>
        <end position="58"/>
    </location>
</feature>
<dbReference type="InterPro" id="IPR029063">
    <property type="entry name" value="SAM-dependent_MTases_sf"/>
</dbReference>
<sequence length="463" mass="50784">MQKNEEHIIDITGMSHDGVGIGRAEGRAVFVPLSAIGDRVRARIVKVSAKAVYGKLVELLVPSPDRTAPACPVFERCGGCTWRHITYAAELDLKRQRVRDTLRRIAGWEVEPRPILGSAETAGYRNKVQFPVRRGPDGEAQIGFFAPRSHRVVPVESCAVQNDAANRILKLTAAFLKEHHIEPYDELTGRGLVRHIFVRQAFGTGEVMAALVINGDALPHAGEYVERLRGEVPGIASVLVNHNTEATNVILGPRDTLLWGRAYIVDTLLGRSFKVSLHSFYQINRAQCERLYETARVYAALGPGDTLIDLYCGAGTITLSLAPEGGRAYGVEIVPEAVADARENAARNHMDHVEFLCADAAQAARELLSRGVRPDVVVVDPPRKGCDAALLETVERLAPKRLVYVSCDVATLARDIALLRGRGFAPVEVTPVDMFPRTPHVECVCLLSNLKPDKHIDIESRKV</sequence>
<feature type="binding site" evidence="4">
    <location>
        <position position="332"/>
    </location>
    <ligand>
        <name>S-adenosyl-L-methionine</name>
        <dbReference type="ChEBI" id="CHEBI:59789"/>
    </ligand>
</feature>
<evidence type="ECO:0000259" key="6">
    <source>
        <dbReference type="PROSITE" id="PS50926"/>
    </source>
</evidence>
<accession>A0A926HV13</accession>
<evidence type="ECO:0000256" key="5">
    <source>
        <dbReference type="PROSITE-ProRule" id="PRU10015"/>
    </source>
</evidence>
<evidence type="ECO:0000256" key="4">
    <source>
        <dbReference type="PROSITE-ProRule" id="PRU01024"/>
    </source>
</evidence>
<dbReference type="SUPFAM" id="SSF50249">
    <property type="entry name" value="Nucleic acid-binding proteins"/>
    <property type="match status" value="1"/>
</dbReference>
<feature type="active site" evidence="5">
    <location>
        <position position="407"/>
    </location>
</feature>
<evidence type="ECO:0000313" key="8">
    <source>
        <dbReference type="Proteomes" id="UP000620366"/>
    </source>
</evidence>
<dbReference type="InterPro" id="IPR012340">
    <property type="entry name" value="NA-bd_OB-fold"/>
</dbReference>
<gene>
    <name evidence="7" type="primary">rlmD</name>
    <name evidence="7" type="ORF">H8695_07420</name>
</gene>
<dbReference type="Pfam" id="PF05958">
    <property type="entry name" value="tRNA_U5-meth_tr"/>
    <property type="match status" value="1"/>
</dbReference>
<dbReference type="EMBL" id="JACRSP010000003">
    <property type="protein sequence ID" value="MBC8536510.1"/>
    <property type="molecule type" value="Genomic_DNA"/>
</dbReference>
<protein>
    <submittedName>
        <fullName evidence="7">23S rRNA (Uracil(1939)-C(5))-methyltransferase RlmD</fullName>
        <ecNumber evidence="7">2.1.1.190</ecNumber>
    </submittedName>
</protein>
<dbReference type="EC" id="2.1.1.190" evidence="7"/>
<feature type="active site" description="Nucleophile" evidence="4">
    <location>
        <position position="407"/>
    </location>
</feature>
<comment type="similarity">
    <text evidence="4">Belongs to the class I-like SAM-binding methyltransferase superfamily. RNA M5U methyltransferase family.</text>
</comment>
<dbReference type="InterPro" id="IPR030390">
    <property type="entry name" value="MeTrfase_TrmA_AS"/>
</dbReference>
<evidence type="ECO:0000256" key="3">
    <source>
        <dbReference type="ARBA" id="ARBA00022691"/>
    </source>
</evidence>
<feature type="binding site" evidence="4">
    <location>
        <position position="380"/>
    </location>
    <ligand>
        <name>S-adenosyl-L-methionine</name>
        <dbReference type="ChEBI" id="CHEBI:59789"/>
    </ligand>
</feature>
<proteinExistence type="inferred from homology"/>
<dbReference type="Proteomes" id="UP000620366">
    <property type="component" value="Unassembled WGS sequence"/>
</dbReference>
<dbReference type="PROSITE" id="PS51687">
    <property type="entry name" value="SAM_MT_RNA_M5U"/>
    <property type="match status" value="1"/>
</dbReference>
<dbReference type="SUPFAM" id="SSF53335">
    <property type="entry name" value="S-adenosyl-L-methionine-dependent methyltransferases"/>
    <property type="match status" value="1"/>
</dbReference>
<dbReference type="GO" id="GO:0070041">
    <property type="term" value="F:rRNA (uridine-C5-)-methyltransferase activity"/>
    <property type="evidence" value="ECO:0007669"/>
    <property type="project" value="TreeGrafter"/>
</dbReference>
<dbReference type="AlphaFoldDB" id="A0A926HV13"/>
<dbReference type="Gene3D" id="2.40.50.140">
    <property type="entry name" value="Nucleic acid-binding proteins"/>
    <property type="match status" value="1"/>
</dbReference>
<reference evidence="7" key="1">
    <citation type="submission" date="2020-08" db="EMBL/GenBank/DDBJ databases">
        <title>Genome public.</title>
        <authorList>
            <person name="Liu C."/>
            <person name="Sun Q."/>
        </authorList>
    </citation>
    <scope>NUCLEOTIDE SEQUENCE</scope>
    <source>
        <strain evidence="7">BX7</strain>
    </source>
</reference>
<dbReference type="FunFam" id="2.40.50.1070:FF:000003">
    <property type="entry name" value="23S rRNA (Uracil-5-)-methyltransferase RumA"/>
    <property type="match status" value="1"/>
</dbReference>
<keyword evidence="1 4" id="KW-0489">Methyltransferase</keyword>